<evidence type="ECO:0000313" key="5">
    <source>
        <dbReference type="EMBL" id="QQF81969.1"/>
    </source>
</evidence>
<keyword evidence="6" id="KW-1185">Reference proteome</keyword>
<evidence type="ECO:0000256" key="1">
    <source>
        <dbReference type="ARBA" id="ARBA00023125"/>
    </source>
</evidence>
<feature type="domain" description="AP2-like integrase N-terminal" evidence="3">
    <location>
        <begin position="13"/>
        <end position="51"/>
    </location>
</feature>
<dbReference type="InterPro" id="IPR010998">
    <property type="entry name" value="Integrase_recombinase_N"/>
</dbReference>
<dbReference type="AlphaFoldDB" id="A0A9Q6YZM4"/>
<dbReference type="InterPro" id="IPR028259">
    <property type="entry name" value="AP2-like_int_N"/>
</dbReference>
<dbReference type="GO" id="GO:0003677">
    <property type="term" value="F:DNA binding"/>
    <property type="evidence" value="ECO:0007669"/>
    <property type="project" value="UniProtKB-KW"/>
</dbReference>
<dbReference type="SUPFAM" id="SSF56349">
    <property type="entry name" value="DNA breaking-rejoining enzymes"/>
    <property type="match status" value="1"/>
</dbReference>
<dbReference type="RefSeq" id="WP_198351454.1">
    <property type="nucleotide sequence ID" value="NZ_CP018802.1"/>
</dbReference>
<dbReference type="EMBL" id="CP066558">
    <property type="protein sequence ID" value="QQF81969.1"/>
    <property type="molecule type" value="Genomic_DNA"/>
</dbReference>
<proteinExistence type="predicted"/>
<dbReference type="Pfam" id="PF14659">
    <property type="entry name" value="Phage_int_SAM_3"/>
    <property type="match status" value="1"/>
</dbReference>
<organism evidence="5 6">
    <name type="scientific">Histophilus somni</name>
    <name type="common">Haemophilus somnus</name>
    <dbReference type="NCBI Taxonomy" id="731"/>
    <lineage>
        <taxon>Bacteria</taxon>
        <taxon>Pseudomonadati</taxon>
        <taxon>Pseudomonadota</taxon>
        <taxon>Gammaproteobacteria</taxon>
        <taxon>Pasteurellales</taxon>
        <taxon>Pasteurellaceae</taxon>
        <taxon>Histophilus</taxon>
    </lineage>
</organism>
<feature type="domain" description="Integrase SAM-like N-terminal" evidence="4">
    <location>
        <begin position="58"/>
        <end position="114"/>
    </location>
</feature>
<evidence type="ECO:0000259" key="3">
    <source>
        <dbReference type="Pfam" id="PF14657"/>
    </source>
</evidence>
<dbReference type="GO" id="GO:0015074">
    <property type="term" value="P:DNA integration"/>
    <property type="evidence" value="ECO:0007669"/>
    <property type="project" value="InterPro"/>
</dbReference>
<evidence type="ECO:0000256" key="2">
    <source>
        <dbReference type="SAM" id="MobiDB-lite"/>
    </source>
</evidence>
<dbReference type="InterPro" id="IPR004107">
    <property type="entry name" value="Integrase_SAM-like_N"/>
</dbReference>
<evidence type="ECO:0000313" key="6">
    <source>
        <dbReference type="Proteomes" id="UP000595373"/>
    </source>
</evidence>
<sequence length="198" mass="23698">MSASKDKERGTWKIYLRYVDWQGVKQIHTKRGFATKREALEYEREFLASKSRDLNMLFESFVEIYLSDLKPRIKYNTYLTKVHIIETKIIPYFAKKSIAEITASDILQWQNELLKKSDGEGKQYSQTYLRTIQNAILNHANKYYGFTELRHLKNNMDDYPGREQRIEKKPRESILKQIKEIGEEDRERKLPKNRGIER</sequence>
<accession>A0A9Q6YZM4</accession>
<evidence type="ECO:0000259" key="4">
    <source>
        <dbReference type="Pfam" id="PF14659"/>
    </source>
</evidence>
<gene>
    <name evidence="5" type="ORF">JFL49_07870</name>
</gene>
<keyword evidence="1 5" id="KW-0238">DNA-binding</keyword>
<name>A0A9Q6YZM4_HISSO</name>
<dbReference type="InterPro" id="IPR011010">
    <property type="entry name" value="DNA_brk_join_enz"/>
</dbReference>
<dbReference type="Gene3D" id="1.10.150.130">
    <property type="match status" value="1"/>
</dbReference>
<dbReference type="Pfam" id="PF14657">
    <property type="entry name" value="Arm-DNA-bind_4"/>
    <property type="match status" value="1"/>
</dbReference>
<reference evidence="5 6" key="1">
    <citation type="submission" date="2020-12" db="EMBL/GenBank/DDBJ databases">
        <title>ASc-MMNZ-VFA-070.</title>
        <authorList>
            <person name="Schryvers A."/>
            <person name="Mostafa Nazari M."/>
            <person name="Farshchi Andisi V."/>
            <person name="Timsit E."/>
            <person name="Walter Morck D."/>
        </authorList>
    </citation>
    <scope>NUCLEOTIDE SEQUENCE [LARGE SCALE GENOMIC DNA]</scope>
    <source>
        <strain evidence="5 6">ASc-MMNZ-VFA-070</strain>
    </source>
</reference>
<protein>
    <submittedName>
        <fullName evidence="5">Arm DNA-binding domain-containing protein</fullName>
    </submittedName>
</protein>
<feature type="region of interest" description="Disordered" evidence="2">
    <location>
        <begin position="178"/>
        <end position="198"/>
    </location>
</feature>
<dbReference type="Proteomes" id="UP000595373">
    <property type="component" value="Chromosome"/>
</dbReference>